<dbReference type="EMBL" id="KB007939">
    <property type="protein sequence ID" value="ELR18987.1"/>
    <property type="molecule type" value="Genomic_DNA"/>
</dbReference>
<feature type="region of interest" description="Disordered" evidence="10">
    <location>
        <begin position="372"/>
        <end position="392"/>
    </location>
</feature>
<dbReference type="Pfam" id="PF07714">
    <property type="entry name" value="PK_Tyr_Ser-Thr"/>
    <property type="match status" value="1"/>
</dbReference>
<dbReference type="InterPro" id="IPR006911">
    <property type="entry name" value="ARM-rpt_dom"/>
</dbReference>
<feature type="region of interest" description="Disordered" evidence="10">
    <location>
        <begin position="317"/>
        <end position="354"/>
    </location>
</feature>
<evidence type="ECO:0000256" key="7">
    <source>
        <dbReference type="ARBA" id="ARBA00022840"/>
    </source>
</evidence>
<feature type="compositionally biased region" description="Low complexity" evidence="10">
    <location>
        <begin position="568"/>
        <end position="578"/>
    </location>
</feature>
<evidence type="ECO:0000256" key="4">
    <source>
        <dbReference type="ARBA" id="ARBA00022679"/>
    </source>
</evidence>
<reference evidence="12 13" key="1">
    <citation type="journal article" date="2013" name="Genome Biol.">
        <title>Genome of Acanthamoeba castellanii highlights extensive lateral gene transfer and early evolution of tyrosine kinase signaling.</title>
        <authorList>
            <person name="Clarke M."/>
            <person name="Lohan A.J."/>
            <person name="Liu B."/>
            <person name="Lagkouvardos I."/>
            <person name="Roy S."/>
            <person name="Zafar N."/>
            <person name="Bertelli C."/>
            <person name="Schilde C."/>
            <person name="Kianianmomeni A."/>
            <person name="Burglin T.R."/>
            <person name="Frech C."/>
            <person name="Turcotte B."/>
            <person name="Kopec K.O."/>
            <person name="Synnott J.M."/>
            <person name="Choo C."/>
            <person name="Paponov I."/>
            <person name="Finkler A."/>
            <person name="Soon Heng Tan C."/>
            <person name="Hutchins A.P."/>
            <person name="Weinmeier T."/>
            <person name="Rattei T."/>
            <person name="Chu J.S."/>
            <person name="Gimenez G."/>
            <person name="Irimia M."/>
            <person name="Rigden D.J."/>
            <person name="Fitzpatrick D.A."/>
            <person name="Lorenzo-Morales J."/>
            <person name="Bateman A."/>
            <person name="Chiu C.H."/>
            <person name="Tang P."/>
            <person name="Hegemann P."/>
            <person name="Fromm H."/>
            <person name="Raoult D."/>
            <person name="Greub G."/>
            <person name="Miranda-Saavedra D."/>
            <person name="Chen N."/>
            <person name="Nash P."/>
            <person name="Ginger M.L."/>
            <person name="Horn M."/>
            <person name="Schaap P."/>
            <person name="Caler L."/>
            <person name="Loftus B."/>
        </authorList>
    </citation>
    <scope>NUCLEOTIDE SEQUENCE [LARGE SCALE GENOMIC DNA]</scope>
    <source>
        <strain evidence="12 13">Neff</strain>
    </source>
</reference>
<dbReference type="SMART" id="SM00185">
    <property type="entry name" value="ARM"/>
    <property type="match status" value="9"/>
</dbReference>
<dbReference type="Gene3D" id="1.10.510.10">
    <property type="entry name" value="Transferase(Phosphotransferase) domain 1"/>
    <property type="match status" value="1"/>
</dbReference>
<dbReference type="GO" id="GO:0004674">
    <property type="term" value="F:protein serine/threonine kinase activity"/>
    <property type="evidence" value="ECO:0007669"/>
    <property type="project" value="UniProtKB-KW"/>
</dbReference>
<dbReference type="InterPro" id="IPR000719">
    <property type="entry name" value="Prot_kinase_dom"/>
</dbReference>
<evidence type="ECO:0000256" key="5">
    <source>
        <dbReference type="ARBA" id="ARBA00022741"/>
    </source>
</evidence>
<dbReference type="SUPFAM" id="SSF48371">
    <property type="entry name" value="ARM repeat"/>
    <property type="match status" value="2"/>
</dbReference>
<proteinExistence type="inferred from homology"/>
<dbReference type="InterPro" id="IPR011009">
    <property type="entry name" value="Kinase-like_dom_sf"/>
</dbReference>
<dbReference type="InterPro" id="IPR001245">
    <property type="entry name" value="Ser-Thr/Tyr_kinase_cat_dom"/>
</dbReference>
<gene>
    <name evidence="12" type="ORF">ACA1_234250</name>
</gene>
<feature type="compositionally biased region" description="Low complexity" evidence="10">
    <location>
        <begin position="896"/>
        <end position="908"/>
    </location>
</feature>
<comment type="similarity">
    <text evidence="1">Belongs to the eutherian X-chromosome-specific Armcx family.</text>
</comment>
<dbReference type="SUPFAM" id="SSF52075">
    <property type="entry name" value="Outer arm dynein light chain 1"/>
    <property type="match status" value="1"/>
</dbReference>
<keyword evidence="13" id="KW-1185">Reference proteome</keyword>
<accession>L8H190</accession>
<dbReference type="Pfam" id="PF04826">
    <property type="entry name" value="Arm_2"/>
    <property type="match status" value="1"/>
</dbReference>
<dbReference type="InterPro" id="IPR011989">
    <property type="entry name" value="ARM-like"/>
</dbReference>
<feature type="compositionally biased region" description="Low complexity" evidence="10">
    <location>
        <begin position="328"/>
        <end position="346"/>
    </location>
</feature>
<keyword evidence="7" id="KW-0067">ATP-binding</keyword>
<dbReference type="Gene3D" id="1.25.10.10">
    <property type="entry name" value="Leucine-rich Repeat Variant"/>
    <property type="match status" value="2"/>
</dbReference>
<dbReference type="GeneID" id="14919756"/>
<dbReference type="InterPro" id="IPR016024">
    <property type="entry name" value="ARM-type_fold"/>
</dbReference>
<dbReference type="Gene3D" id="3.80.10.10">
    <property type="entry name" value="Ribonuclease Inhibitor"/>
    <property type="match status" value="1"/>
</dbReference>
<evidence type="ECO:0000256" key="6">
    <source>
        <dbReference type="ARBA" id="ARBA00022777"/>
    </source>
</evidence>
<keyword evidence="6" id="KW-0418">Kinase</keyword>
<name>L8H190_ACACF</name>
<dbReference type="EC" id="2.7.11.1" evidence="2"/>
<evidence type="ECO:0000256" key="9">
    <source>
        <dbReference type="ARBA" id="ARBA00048679"/>
    </source>
</evidence>
<dbReference type="RefSeq" id="XP_004341051.1">
    <property type="nucleotide sequence ID" value="XM_004341003.1"/>
</dbReference>
<evidence type="ECO:0000259" key="11">
    <source>
        <dbReference type="PROSITE" id="PS50011"/>
    </source>
</evidence>
<dbReference type="Proteomes" id="UP000011083">
    <property type="component" value="Unassembled WGS sequence"/>
</dbReference>
<dbReference type="InterPro" id="IPR051681">
    <property type="entry name" value="Ser/Thr_Kinases-Pseudokinases"/>
</dbReference>
<dbReference type="GO" id="GO:0005524">
    <property type="term" value="F:ATP binding"/>
    <property type="evidence" value="ECO:0007669"/>
    <property type="project" value="UniProtKB-KW"/>
</dbReference>
<evidence type="ECO:0000313" key="12">
    <source>
        <dbReference type="EMBL" id="ELR18987.1"/>
    </source>
</evidence>
<protein>
    <recommendedName>
        <fullName evidence="2">non-specific serine/threonine protein kinase</fullName>
        <ecNumber evidence="2">2.7.11.1</ecNumber>
    </recommendedName>
</protein>
<feature type="compositionally biased region" description="Low complexity" evidence="10">
    <location>
        <begin position="376"/>
        <end position="386"/>
    </location>
</feature>
<comment type="catalytic activity">
    <reaction evidence="9">
        <text>L-seryl-[protein] + ATP = O-phospho-L-seryl-[protein] + ADP + H(+)</text>
        <dbReference type="Rhea" id="RHEA:17989"/>
        <dbReference type="Rhea" id="RHEA-COMP:9863"/>
        <dbReference type="Rhea" id="RHEA-COMP:11604"/>
        <dbReference type="ChEBI" id="CHEBI:15378"/>
        <dbReference type="ChEBI" id="CHEBI:29999"/>
        <dbReference type="ChEBI" id="CHEBI:30616"/>
        <dbReference type="ChEBI" id="CHEBI:83421"/>
        <dbReference type="ChEBI" id="CHEBI:456216"/>
        <dbReference type="EC" id="2.7.11.1"/>
    </reaction>
</comment>
<dbReference type="SUPFAM" id="SSF56112">
    <property type="entry name" value="Protein kinase-like (PK-like)"/>
    <property type="match status" value="1"/>
</dbReference>
<dbReference type="PANTHER" id="PTHR44329">
    <property type="entry name" value="SERINE/THREONINE-PROTEIN KINASE TNNI3K-RELATED"/>
    <property type="match status" value="1"/>
</dbReference>
<dbReference type="PROSITE" id="PS50011">
    <property type="entry name" value="PROTEIN_KINASE_DOM"/>
    <property type="match status" value="1"/>
</dbReference>
<dbReference type="InterPro" id="IPR000225">
    <property type="entry name" value="Armadillo"/>
</dbReference>
<evidence type="ECO:0000256" key="2">
    <source>
        <dbReference type="ARBA" id="ARBA00012513"/>
    </source>
</evidence>
<keyword evidence="5" id="KW-0547">Nucleotide-binding</keyword>
<evidence type="ECO:0000313" key="13">
    <source>
        <dbReference type="Proteomes" id="UP000011083"/>
    </source>
</evidence>
<feature type="compositionally biased region" description="Low complexity" evidence="10">
    <location>
        <begin position="596"/>
        <end position="610"/>
    </location>
</feature>
<sequence length="1512" mass="165797">MKELKQLVGPKPTYPLVLDFGSTEFQLETADFLLNASNVFKEIDFTSNSLVDCSNSFEHLSKLKRLIIDRNALCDIQFKGLASLVTLSLADNRLNYLNDMGDLRKLVNLNLSGNKLTAGFDQIAKCKALRVLDLGSNNIDFSLSQFWRSFRFLKTLPKLNWLSFEGNACEQSIPYFREFIAHELPKLSYLDWKPITREERSEATKLAAKGIWKDKDSLAELRKAKTSGVLATVGTSPGSSRIDPSPRNFSGQMLEELLGLEDEDETHHAAGDAKRGPATHAHTHSAGSDADDGSLEASKRANDQLDNILEFLDQDGAPLSAADNEDPSLGSGLSSTASSRASVASATDDRQPAAAAGGSNYLEMFYSMLNAPNDPSSSSSSSSSVSTRLVQTGGTIRRLEERTNIPTIRTEPQDDTIFNLLDQIIENKSSAPTPAAAAAATAAVPPPVPQQQLSVAAMRSSVRKSQIQDFAELEKTLNVLETSFADEERERQQKIEEERAKLRQLEVERQQLLAQRELEKRLTMQKLRDEQARRLEEERKRYEDEVRALQEQRRKAHEEAERLRHEVQQQQQQQQQQQRLLAEQKRKQSDEEEAAQQHQQQQQQQAHAAQVGEKADRLSRSSRDDALLANLQPFYCRYEDLQIGQKLGLGSVGVTHRGILNSRQVAIKKFHCPTFSEALVKKLRDEAPQLSLLKHGNLVEFVALCVDTEICSVTEWIEGANLYGYLRNSGNVVGQEWPVKMALQIAQALEYLHAHGVVHGSLKSRDVLLDRDGSPHVTDYGLLPAKLLALSSSPAAVSSCYVAPEADVYSYGILLWELFTRAQPFAGLQPHQIKEAVIHYQRPPVPLCPFVLGRLMQACWHDSVKSRPSFAVIVKILSQPLHELLRYDPKASPAAAAAAATSSGGSSAHQQRVGQQEGGNGGALSEQTAREIVAEKRHTVVDRIADMINSANPQFQLKAVKAISTFATEEGNREAMVESGELLPRLLRLCSAAEEVLREQALRSLASLAEDDYCVTKIAEKGGLASMAAILASSEPTASILLQALHALARLSRTLENIEAVGELGAVDSLVRLLAHPNNELLQMQALVALGLVLGYEGNQVHFYRADGVKPLIKLLGSPNPGIQLRVLEVLAVLANNDKMELIIKRVGVLRRLVPLIQSKSPLLKLQALQSVAKFSSRQMEESGVVEALVGVYADPLWADNREVLLNTTSSLAHFVLDLGKGPGRAAREFPSGRLTNIVPFLITGFADVKVELVKCLSHILQSEARRGEFLGLQGLPRLFQALASDATNDDLQLYGLLALVALAGEGEEIREAIGKAGIIEHMAEDTLTSNHEDVQRHSLHLCAILSGQRDLKERFAATEAVAHLASFVDSPHDDMREHALLTLANLADNERCRAACREEEGLAALLTAFERAAPEPVLECVVGALAHFAGDGCQRDLVELGLSAIIRHASHPKLAIQSLALKSLLLLLKKPENRPAIEAAGGEEKLRALTTSTNRAVAAASAHALQLLHSS</sequence>
<dbReference type="KEGG" id="acan:ACA1_234250"/>
<dbReference type="InterPro" id="IPR032675">
    <property type="entry name" value="LRR_dom_sf"/>
</dbReference>
<feature type="region of interest" description="Disordered" evidence="10">
    <location>
        <begin position="264"/>
        <end position="296"/>
    </location>
</feature>
<comment type="catalytic activity">
    <reaction evidence="8">
        <text>L-threonyl-[protein] + ATP = O-phospho-L-threonyl-[protein] + ADP + H(+)</text>
        <dbReference type="Rhea" id="RHEA:46608"/>
        <dbReference type="Rhea" id="RHEA-COMP:11060"/>
        <dbReference type="Rhea" id="RHEA-COMP:11605"/>
        <dbReference type="ChEBI" id="CHEBI:15378"/>
        <dbReference type="ChEBI" id="CHEBI:30013"/>
        <dbReference type="ChEBI" id="CHEBI:30616"/>
        <dbReference type="ChEBI" id="CHEBI:61977"/>
        <dbReference type="ChEBI" id="CHEBI:456216"/>
        <dbReference type="EC" id="2.7.11.1"/>
    </reaction>
</comment>
<keyword evidence="3" id="KW-0723">Serine/threonine-protein kinase</keyword>
<keyword evidence="4" id="KW-0808">Transferase</keyword>
<evidence type="ECO:0000256" key="10">
    <source>
        <dbReference type="SAM" id="MobiDB-lite"/>
    </source>
</evidence>
<dbReference type="VEuPathDB" id="AmoebaDB:ACA1_234250"/>
<feature type="region of interest" description="Disordered" evidence="10">
    <location>
        <begin position="896"/>
        <end position="925"/>
    </location>
</feature>
<evidence type="ECO:0000256" key="3">
    <source>
        <dbReference type="ARBA" id="ARBA00022527"/>
    </source>
</evidence>
<feature type="compositionally biased region" description="Basic and acidic residues" evidence="10">
    <location>
        <begin position="552"/>
        <end position="567"/>
    </location>
</feature>
<evidence type="ECO:0000256" key="1">
    <source>
        <dbReference type="ARBA" id="ARBA00010553"/>
    </source>
</evidence>
<dbReference type="OrthoDB" id="19243at2759"/>
<dbReference type="PANTHER" id="PTHR44329:SF285">
    <property type="entry name" value="V-MOS MOLONEY MURINE SARCOMA VIRAL ONCO HOMOLOG"/>
    <property type="match status" value="1"/>
</dbReference>
<feature type="compositionally biased region" description="Basic and acidic residues" evidence="10">
    <location>
        <begin position="265"/>
        <end position="275"/>
    </location>
</feature>
<dbReference type="STRING" id="1257118.L8H190"/>
<evidence type="ECO:0000256" key="8">
    <source>
        <dbReference type="ARBA" id="ARBA00047899"/>
    </source>
</evidence>
<feature type="domain" description="Protein kinase" evidence="11">
    <location>
        <begin position="641"/>
        <end position="885"/>
    </location>
</feature>
<feature type="region of interest" description="Disordered" evidence="10">
    <location>
        <begin position="552"/>
        <end position="619"/>
    </location>
</feature>
<organism evidence="12 13">
    <name type="scientific">Acanthamoeba castellanii (strain ATCC 30010 / Neff)</name>
    <dbReference type="NCBI Taxonomy" id="1257118"/>
    <lineage>
        <taxon>Eukaryota</taxon>
        <taxon>Amoebozoa</taxon>
        <taxon>Discosea</taxon>
        <taxon>Longamoebia</taxon>
        <taxon>Centramoebida</taxon>
        <taxon>Acanthamoebidae</taxon>
        <taxon>Acanthamoeba</taxon>
    </lineage>
</organism>